<dbReference type="GO" id="GO:0051301">
    <property type="term" value="P:cell division"/>
    <property type="evidence" value="ECO:0007669"/>
    <property type="project" value="UniProtKB-KW"/>
</dbReference>
<dbReference type="EnsemblMetazoa" id="SMAR002482-RA">
    <property type="protein sequence ID" value="SMAR002482-PA"/>
    <property type="gene ID" value="SMAR002482"/>
</dbReference>
<proteinExistence type="inferred from homology"/>
<keyword evidence="9" id="KW-1185">Reference proteome</keyword>
<organism evidence="8 9">
    <name type="scientific">Strigamia maritima</name>
    <name type="common">European centipede</name>
    <name type="synonym">Geophilus maritimus</name>
    <dbReference type="NCBI Taxonomy" id="126957"/>
    <lineage>
        <taxon>Eukaryota</taxon>
        <taxon>Metazoa</taxon>
        <taxon>Ecdysozoa</taxon>
        <taxon>Arthropoda</taxon>
        <taxon>Myriapoda</taxon>
        <taxon>Chilopoda</taxon>
        <taxon>Pleurostigmophora</taxon>
        <taxon>Geophilomorpha</taxon>
        <taxon>Linotaeniidae</taxon>
        <taxon>Strigamia</taxon>
    </lineage>
</organism>
<keyword evidence="2 4" id="KW-0195">Cyclin</keyword>
<feature type="domain" description="Cyclin-like" evidence="6">
    <location>
        <begin position="307"/>
        <end position="388"/>
    </location>
</feature>
<reference evidence="9" key="1">
    <citation type="submission" date="2011-05" db="EMBL/GenBank/DDBJ databases">
        <authorList>
            <person name="Richards S.R."/>
            <person name="Qu J."/>
            <person name="Jiang H."/>
            <person name="Jhangiani S.N."/>
            <person name="Agravi P."/>
            <person name="Goodspeed R."/>
            <person name="Gross S."/>
            <person name="Mandapat C."/>
            <person name="Jackson L."/>
            <person name="Mathew T."/>
            <person name="Pu L."/>
            <person name="Thornton R."/>
            <person name="Saada N."/>
            <person name="Wilczek-Boney K.B."/>
            <person name="Lee S."/>
            <person name="Kovar C."/>
            <person name="Wu Y."/>
            <person name="Scherer S.E."/>
            <person name="Worley K.C."/>
            <person name="Muzny D.M."/>
            <person name="Gibbs R."/>
        </authorList>
    </citation>
    <scope>NUCLEOTIDE SEQUENCE</scope>
    <source>
        <strain evidence="9">Brora</strain>
    </source>
</reference>
<evidence type="ECO:0000256" key="4">
    <source>
        <dbReference type="RuleBase" id="RU000383"/>
    </source>
</evidence>
<dbReference type="GO" id="GO:0044772">
    <property type="term" value="P:mitotic cell cycle phase transition"/>
    <property type="evidence" value="ECO:0007669"/>
    <property type="project" value="InterPro"/>
</dbReference>
<dbReference type="AlphaFoldDB" id="T1INA5"/>
<evidence type="ECO:0000313" key="8">
    <source>
        <dbReference type="EnsemblMetazoa" id="SMAR002482-PA"/>
    </source>
</evidence>
<keyword evidence="3" id="KW-0131">Cell cycle</keyword>
<dbReference type="PIRSF" id="PIRSF001771">
    <property type="entry name" value="Cyclin_A_B_D_E"/>
    <property type="match status" value="1"/>
</dbReference>
<name>T1INA5_STRMM</name>
<dbReference type="Pfam" id="PF00134">
    <property type="entry name" value="Cyclin_N"/>
    <property type="match status" value="1"/>
</dbReference>
<dbReference type="InterPro" id="IPR013763">
    <property type="entry name" value="Cyclin-like_dom"/>
</dbReference>
<dbReference type="FunFam" id="1.10.472.10:FF:000001">
    <property type="entry name" value="G2/mitotic-specific cyclin"/>
    <property type="match status" value="1"/>
</dbReference>
<dbReference type="STRING" id="126957.T1INA5"/>
<comment type="similarity">
    <text evidence="4">Belongs to the cyclin family.</text>
</comment>
<dbReference type="GO" id="GO:0016538">
    <property type="term" value="F:cyclin-dependent protein serine/threonine kinase regulator activity"/>
    <property type="evidence" value="ECO:0007669"/>
    <property type="project" value="InterPro"/>
</dbReference>
<dbReference type="EMBL" id="JH431152">
    <property type="status" value="NOT_ANNOTATED_CDS"/>
    <property type="molecule type" value="Genomic_DNA"/>
</dbReference>
<evidence type="ECO:0000256" key="1">
    <source>
        <dbReference type="ARBA" id="ARBA00022618"/>
    </source>
</evidence>
<reference evidence="8" key="2">
    <citation type="submission" date="2015-02" db="UniProtKB">
        <authorList>
            <consortium name="EnsemblMetazoa"/>
        </authorList>
    </citation>
    <scope>IDENTIFICATION</scope>
</reference>
<evidence type="ECO:0000256" key="2">
    <source>
        <dbReference type="ARBA" id="ARBA00023127"/>
    </source>
</evidence>
<feature type="region of interest" description="Disordered" evidence="5">
    <location>
        <begin position="106"/>
        <end position="127"/>
    </location>
</feature>
<dbReference type="PhylomeDB" id="T1INA5"/>
<dbReference type="OMA" id="VEPLMWE"/>
<evidence type="ECO:0000313" key="9">
    <source>
        <dbReference type="Proteomes" id="UP000014500"/>
    </source>
</evidence>
<dbReference type="InterPro" id="IPR039361">
    <property type="entry name" value="Cyclin"/>
</dbReference>
<dbReference type="InterPro" id="IPR004367">
    <property type="entry name" value="Cyclin_C-dom"/>
</dbReference>
<feature type="region of interest" description="Disordered" evidence="5">
    <location>
        <begin position="19"/>
        <end position="67"/>
    </location>
</feature>
<feature type="domain" description="Cyclin-like" evidence="6">
    <location>
        <begin position="209"/>
        <end position="294"/>
    </location>
</feature>
<dbReference type="SMART" id="SM01332">
    <property type="entry name" value="Cyclin_C"/>
    <property type="match status" value="1"/>
</dbReference>
<dbReference type="SMART" id="SM00385">
    <property type="entry name" value="CYCLIN"/>
    <property type="match status" value="2"/>
</dbReference>
<dbReference type="HOGENOM" id="CLU_020695_2_0_1"/>
<keyword evidence="1" id="KW-0132">Cell division</keyword>
<dbReference type="PANTHER" id="PTHR10177">
    <property type="entry name" value="CYCLINS"/>
    <property type="match status" value="1"/>
</dbReference>
<sequence length="423" mass="48533">MPPPLTRAHLKKTTEMALGKNKRILSTAQYDPPTKKRSVFHDITNAKKTAIPTPENKKKSIKAERPTKHDKDVLYKLGGIKNDVEKSPLELSCELIDISSSSEYLTADTSDSLETEPSLELSETKDDSRMSIEEESSFIEPVPNVTPRIDLPRGVRDFDLDNWRDPYSASCYAQDIFQYLKEREEKFAVKAYLEHQPHITRFMRAVLVDWLVEVQESFELNHEPLYLAVKLVDMFLHLTSGLKKDLLQLVGVTAIFIACKFDERCPPAIDDFLYICDDAYTKKQMITMEKKILQTIKFDLGAPLSYTFQRRYARCASFGLPVLTLARYILETSLMEYEFVVVSDSKLAAASLYLALQMQKTSEWTPQLQYYSGYGEADLLNLARHMNRVLHESDTPETKVIRNKYSHEAFYKVAKIPLLTVEA</sequence>
<feature type="compositionally biased region" description="Low complexity" evidence="5">
    <location>
        <begin position="109"/>
        <end position="121"/>
    </location>
</feature>
<dbReference type="InterPro" id="IPR036915">
    <property type="entry name" value="Cyclin-like_sf"/>
</dbReference>
<dbReference type="Proteomes" id="UP000014500">
    <property type="component" value="Unassembled WGS sequence"/>
</dbReference>
<feature type="compositionally biased region" description="Basic and acidic residues" evidence="5">
    <location>
        <begin position="55"/>
        <end position="67"/>
    </location>
</feature>
<evidence type="ECO:0000256" key="3">
    <source>
        <dbReference type="ARBA" id="ARBA00023306"/>
    </source>
</evidence>
<evidence type="ECO:0000259" key="7">
    <source>
        <dbReference type="SMART" id="SM01332"/>
    </source>
</evidence>
<evidence type="ECO:0000259" key="6">
    <source>
        <dbReference type="SMART" id="SM00385"/>
    </source>
</evidence>
<feature type="domain" description="Cyclin C-terminal" evidence="7">
    <location>
        <begin position="303"/>
        <end position="419"/>
    </location>
</feature>
<protein>
    <submittedName>
        <fullName evidence="8">Uncharacterized protein</fullName>
    </submittedName>
</protein>
<evidence type="ECO:0000256" key="5">
    <source>
        <dbReference type="SAM" id="MobiDB-lite"/>
    </source>
</evidence>
<dbReference type="eggNOG" id="KOG0653">
    <property type="taxonomic scope" value="Eukaryota"/>
</dbReference>
<dbReference type="Gene3D" id="1.10.472.10">
    <property type="entry name" value="Cyclin-like"/>
    <property type="match status" value="2"/>
</dbReference>
<dbReference type="InterPro" id="IPR006671">
    <property type="entry name" value="Cyclin_N"/>
</dbReference>
<dbReference type="CDD" id="cd20508">
    <property type="entry name" value="CYCLIN_CCNB3_rpt1"/>
    <property type="match status" value="1"/>
</dbReference>
<accession>T1INA5</accession>
<dbReference type="InterPro" id="IPR046965">
    <property type="entry name" value="Cyclin_A/B-like"/>
</dbReference>
<dbReference type="SUPFAM" id="SSF47954">
    <property type="entry name" value="Cyclin-like"/>
    <property type="match status" value="2"/>
</dbReference>
<dbReference type="Pfam" id="PF02984">
    <property type="entry name" value="Cyclin_C"/>
    <property type="match status" value="1"/>
</dbReference>